<evidence type="ECO:0000313" key="1">
    <source>
        <dbReference type="EMBL" id="KAJ3541705.1"/>
    </source>
</evidence>
<organism evidence="1 2">
    <name type="scientific">Fusarium decemcellulare</name>
    <dbReference type="NCBI Taxonomy" id="57161"/>
    <lineage>
        <taxon>Eukaryota</taxon>
        <taxon>Fungi</taxon>
        <taxon>Dikarya</taxon>
        <taxon>Ascomycota</taxon>
        <taxon>Pezizomycotina</taxon>
        <taxon>Sordariomycetes</taxon>
        <taxon>Hypocreomycetidae</taxon>
        <taxon>Hypocreales</taxon>
        <taxon>Nectriaceae</taxon>
        <taxon>Fusarium</taxon>
        <taxon>Fusarium decemcellulare species complex</taxon>
    </lineage>
</organism>
<name>A0ACC1SKM6_9HYPO</name>
<protein>
    <submittedName>
        <fullName evidence="1">Uncharacterized protein</fullName>
    </submittedName>
</protein>
<sequence length="83" mass="9035">MVPSTPSREQDEQRNKLEGGARSQDGEDSIAELANENLRGWKLALVMVGLCLGVFCMALDNTIIATAIPRITDEFGALDDLGW</sequence>
<dbReference type="Proteomes" id="UP001148629">
    <property type="component" value="Unassembled WGS sequence"/>
</dbReference>
<reference evidence="1" key="1">
    <citation type="submission" date="2022-08" db="EMBL/GenBank/DDBJ databases">
        <title>Genome Sequence of Fusarium decemcellulare.</title>
        <authorList>
            <person name="Buettner E."/>
        </authorList>
    </citation>
    <scope>NUCLEOTIDE SEQUENCE</scope>
    <source>
        <strain evidence="1">Babe19</strain>
    </source>
</reference>
<accession>A0ACC1SKM6</accession>
<proteinExistence type="predicted"/>
<evidence type="ECO:0000313" key="2">
    <source>
        <dbReference type="Proteomes" id="UP001148629"/>
    </source>
</evidence>
<gene>
    <name evidence="1" type="ORF">NM208_g4475</name>
</gene>
<keyword evidence="2" id="KW-1185">Reference proteome</keyword>
<dbReference type="EMBL" id="JANRMS010000336">
    <property type="protein sequence ID" value="KAJ3541705.1"/>
    <property type="molecule type" value="Genomic_DNA"/>
</dbReference>
<comment type="caution">
    <text evidence="1">The sequence shown here is derived from an EMBL/GenBank/DDBJ whole genome shotgun (WGS) entry which is preliminary data.</text>
</comment>